<proteinExistence type="predicted"/>
<organism evidence="1">
    <name type="scientific">marine sediment metagenome</name>
    <dbReference type="NCBI Taxonomy" id="412755"/>
    <lineage>
        <taxon>unclassified sequences</taxon>
        <taxon>metagenomes</taxon>
        <taxon>ecological metagenomes</taxon>
    </lineage>
</organism>
<feature type="non-terminal residue" evidence="1">
    <location>
        <position position="97"/>
    </location>
</feature>
<sequence length="97" mass="10694">MLGPDDLDSYDWNWHAKYGDEVTEELVEMFNDGAVIVAPNLSPERLQTLSSEWAAERAGELLKIDGPDSLMATTKTQVKNLVSETIAKGESLGQLNK</sequence>
<name>A0A0F8Z9P3_9ZZZZ</name>
<reference evidence="1" key="1">
    <citation type="journal article" date="2015" name="Nature">
        <title>Complex archaea that bridge the gap between prokaryotes and eukaryotes.</title>
        <authorList>
            <person name="Spang A."/>
            <person name="Saw J.H."/>
            <person name="Jorgensen S.L."/>
            <person name="Zaremba-Niedzwiedzka K."/>
            <person name="Martijn J."/>
            <person name="Lind A.E."/>
            <person name="van Eijk R."/>
            <person name="Schleper C."/>
            <person name="Guy L."/>
            <person name="Ettema T.J."/>
        </authorList>
    </citation>
    <scope>NUCLEOTIDE SEQUENCE</scope>
</reference>
<protein>
    <submittedName>
        <fullName evidence="1">Uncharacterized protein</fullName>
    </submittedName>
</protein>
<accession>A0A0F8Z9P3</accession>
<gene>
    <name evidence="1" type="ORF">LCGC14_2723010</name>
</gene>
<dbReference type="EMBL" id="LAZR01049103">
    <property type="protein sequence ID" value="KKK90438.1"/>
    <property type="molecule type" value="Genomic_DNA"/>
</dbReference>
<evidence type="ECO:0000313" key="1">
    <source>
        <dbReference type="EMBL" id="KKK90438.1"/>
    </source>
</evidence>
<dbReference type="AlphaFoldDB" id="A0A0F8Z9P3"/>
<comment type="caution">
    <text evidence="1">The sequence shown here is derived from an EMBL/GenBank/DDBJ whole genome shotgun (WGS) entry which is preliminary data.</text>
</comment>